<organism evidence="1 2">
    <name type="scientific">Entomophthora muscae</name>
    <dbReference type="NCBI Taxonomy" id="34485"/>
    <lineage>
        <taxon>Eukaryota</taxon>
        <taxon>Fungi</taxon>
        <taxon>Fungi incertae sedis</taxon>
        <taxon>Zoopagomycota</taxon>
        <taxon>Entomophthoromycotina</taxon>
        <taxon>Entomophthoromycetes</taxon>
        <taxon>Entomophthorales</taxon>
        <taxon>Entomophthoraceae</taxon>
        <taxon>Entomophthora</taxon>
    </lineage>
</organism>
<reference evidence="1" key="1">
    <citation type="submission" date="2022-04" db="EMBL/GenBank/DDBJ databases">
        <title>Genome of the entomopathogenic fungus Entomophthora muscae.</title>
        <authorList>
            <person name="Elya C."/>
            <person name="Lovett B.R."/>
            <person name="Lee E."/>
            <person name="Macias A.M."/>
            <person name="Hajek A.E."/>
            <person name="De Bivort B.L."/>
            <person name="Kasson M.T."/>
            <person name="De Fine Licht H.H."/>
            <person name="Stajich J.E."/>
        </authorList>
    </citation>
    <scope>NUCLEOTIDE SEQUENCE</scope>
    <source>
        <strain evidence="1">Berkeley</strain>
    </source>
</reference>
<evidence type="ECO:0000313" key="2">
    <source>
        <dbReference type="Proteomes" id="UP001165960"/>
    </source>
</evidence>
<dbReference type="EMBL" id="QTSX02005681">
    <property type="protein sequence ID" value="KAJ9059608.1"/>
    <property type="molecule type" value="Genomic_DNA"/>
</dbReference>
<keyword evidence="2" id="KW-1185">Reference proteome</keyword>
<comment type="caution">
    <text evidence="1">The sequence shown here is derived from an EMBL/GenBank/DDBJ whole genome shotgun (WGS) entry which is preliminary data.</text>
</comment>
<sequence length="176" mass="20058">MDFNSLYKIRFATTVEAVDACQRCAHGEGFSVRIRTSKASTVYIVCSKEGKPEHKAIEPKKRNRSSERCHCGWRIVLSYNPSAPTPQKWEFRQGKTMTHNHPLIYHHGRHPALYPLPQCYPFAPLSIKRAPTRLPPIHLVLGHIPDYMPSSRTLSPAPTKEDKPSHSRALLQQILN</sequence>
<name>A0ACC2SBE4_9FUNG</name>
<gene>
    <name evidence="1" type="ORF">DSO57_1000567</name>
</gene>
<protein>
    <submittedName>
        <fullName evidence="1">Uncharacterized protein</fullName>
    </submittedName>
</protein>
<accession>A0ACC2SBE4</accession>
<evidence type="ECO:0000313" key="1">
    <source>
        <dbReference type="EMBL" id="KAJ9059608.1"/>
    </source>
</evidence>
<dbReference type="Proteomes" id="UP001165960">
    <property type="component" value="Unassembled WGS sequence"/>
</dbReference>
<proteinExistence type="predicted"/>